<organism evidence="3 4">
    <name type="scientific">Fictibacillus aquaticus</name>
    <dbReference type="NCBI Taxonomy" id="2021314"/>
    <lineage>
        <taxon>Bacteria</taxon>
        <taxon>Bacillati</taxon>
        <taxon>Bacillota</taxon>
        <taxon>Bacilli</taxon>
        <taxon>Bacillales</taxon>
        <taxon>Fictibacillaceae</taxon>
        <taxon>Fictibacillus</taxon>
    </lineage>
</organism>
<proteinExistence type="predicted"/>
<keyword evidence="4" id="KW-1185">Reference proteome</keyword>
<accession>A0A235F9W9</accession>
<dbReference type="Gene3D" id="1.50.10.10">
    <property type="match status" value="1"/>
</dbReference>
<comment type="caution">
    <text evidence="3">The sequence shown here is derived from an EMBL/GenBank/DDBJ whole genome shotgun (WGS) entry which is preliminary data.</text>
</comment>
<gene>
    <name evidence="3" type="ORF">CGZ90_12705</name>
</gene>
<name>A0A235F9W9_9BACL</name>
<dbReference type="AlphaFoldDB" id="A0A235F9W9"/>
<dbReference type="EMBL" id="NOII01000003">
    <property type="protein sequence ID" value="OYD57525.1"/>
    <property type="molecule type" value="Genomic_DNA"/>
</dbReference>
<feature type="domain" description="Mannosylglycerate hydrolase MGH1-like glycoside hydrolase" evidence="2">
    <location>
        <begin position="429"/>
        <end position="590"/>
    </location>
</feature>
<dbReference type="InterPro" id="IPR054491">
    <property type="entry name" value="MGH1-like_GH"/>
</dbReference>
<dbReference type="OrthoDB" id="9759959at2"/>
<reference evidence="3 4" key="1">
    <citation type="submission" date="2017-07" db="EMBL/GenBank/DDBJ databases">
        <title>Fictibacillus sp. nov. GDSW-R2A3 Genome sequencing and assembly.</title>
        <authorList>
            <person name="Mayilraj S."/>
        </authorList>
    </citation>
    <scope>NUCLEOTIDE SEQUENCE [LARGE SCALE GENOMIC DNA]</scope>
    <source>
        <strain evidence="3 4">GDSW-R2A3</strain>
    </source>
</reference>
<dbReference type="InterPro" id="IPR008928">
    <property type="entry name" value="6-hairpin_glycosidase_sf"/>
</dbReference>
<dbReference type="Pfam" id="PF22422">
    <property type="entry name" value="MGH1-like_GH"/>
    <property type="match status" value="1"/>
</dbReference>
<evidence type="ECO:0000259" key="2">
    <source>
        <dbReference type="Pfam" id="PF22422"/>
    </source>
</evidence>
<evidence type="ECO:0000313" key="4">
    <source>
        <dbReference type="Proteomes" id="UP000215059"/>
    </source>
</evidence>
<dbReference type="GO" id="GO:0005975">
    <property type="term" value="P:carbohydrate metabolic process"/>
    <property type="evidence" value="ECO:0007669"/>
    <property type="project" value="InterPro"/>
</dbReference>
<dbReference type="Proteomes" id="UP000215059">
    <property type="component" value="Unassembled WGS sequence"/>
</dbReference>
<dbReference type="SUPFAM" id="SSF48208">
    <property type="entry name" value="Six-hairpin glycosidases"/>
    <property type="match status" value="1"/>
</dbReference>
<sequence length="708" mass="78903">MDYRVIKDNDLFLLSDTKGNIPADHPYGLGLYTKDTRFLNKLDLRINGEEPILLSSDADENFVATILLTNPHMEKEGELILWRESVEMERTRFIYDGVLYETIKTKNYYPKPVSFTITLHADADFTDMFIVRGFQNGDTGKRTGQTAAGNSFSIHYMGADDVQRTTAISWDQEAQHVTNDGSISFAISLGHSEEHSVTFAVQPHIGEGSPSQPLQKDEAFAKLQESYKEWENSVTRVKTDNEQLQKLIDRGIGDLRVLLTDLGFGRFPVAGLPWFGVPFGRDSLIAALQMLPFQPDVAKGTLLTMAHYQGKNNDPWRDEQPGKIMHELRFGELAATNQIPFTPYYGTIDATPLFLVLLTEYVKWTGDLKIVEQLEETIDGTLKWIDEYGDRDGDLFVEYHQESSKGIANQGWKDSGDSIVHRNGDYAETPIALSEVQGYVYQAKTGLAELFEKIGKTEKAAELRAQASRLKEKFDEAFWMEDVQFYAIALDKEKKQVGTITSNPGHVLLSGMLDSDKAEAVTEKLLSPEMFSGYGIRTMAEGEAGYNPMSYHDGSIWPHDNSLSILGMSKSGHQDAANKAITGLLNAAAHFEYDRLPELFCGYDDKNGKKAVKYPVACSPQAWAAGTPLIFIQSLLGLFPDSLNSKIYLTPALLSDMTELTVENITAGKGHLSLTVKRIGNETAVVVVENTTGYELVINRNHSAKTLH</sequence>
<dbReference type="InterPro" id="IPR012341">
    <property type="entry name" value="6hp_glycosidase-like_sf"/>
</dbReference>
<dbReference type="Pfam" id="PF14742">
    <property type="entry name" value="GDE_N_bis"/>
    <property type="match status" value="1"/>
</dbReference>
<evidence type="ECO:0000259" key="1">
    <source>
        <dbReference type="Pfam" id="PF14742"/>
    </source>
</evidence>
<dbReference type="InterPro" id="IPR032856">
    <property type="entry name" value="GDE_N_bis"/>
</dbReference>
<feature type="domain" description="Putative glycogen debranching enzyme N-terminal" evidence="1">
    <location>
        <begin position="6"/>
        <end position="198"/>
    </location>
</feature>
<evidence type="ECO:0000313" key="3">
    <source>
        <dbReference type="EMBL" id="OYD57525.1"/>
    </source>
</evidence>
<dbReference type="RefSeq" id="WP_094252875.1">
    <property type="nucleotide sequence ID" value="NZ_JBHLXL010000001.1"/>
</dbReference>
<protein>
    <submittedName>
        <fullName evidence="3">Amylo-alpha-1,6-glucosidase</fullName>
    </submittedName>
</protein>